<dbReference type="Proteomes" id="UP000030762">
    <property type="component" value="Unassembled WGS sequence"/>
</dbReference>
<accession>T0PJF0</accession>
<dbReference type="RefSeq" id="XP_008621093.1">
    <property type="nucleotide sequence ID" value="XM_008622871.1"/>
</dbReference>
<protein>
    <submittedName>
        <fullName evidence="1">Uncharacterized protein</fullName>
    </submittedName>
</protein>
<dbReference type="GeneID" id="19957382"/>
<proteinExistence type="predicted"/>
<keyword evidence="2" id="KW-1185">Reference proteome</keyword>
<dbReference type="OrthoDB" id="65753at2759"/>
<dbReference type="AlphaFoldDB" id="T0PJF0"/>
<gene>
    <name evidence="1" type="ORF">SDRG_16655</name>
</gene>
<dbReference type="InParanoid" id="T0PJF0"/>
<dbReference type="OMA" id="AFFGHIE"/>
<dbReference type="VEuPathDB" id="FungiDB:SDRG_16655"/>
<reference evidence="1 2" key="1">
    <citation type="submission" date="2012-04" db="EMBL/GenBank/DDBJ databases">
        <title>The Genome Sequence of Saprolegnia declina VS20.</title>
        <authorList>
            <consortium name="The Broad Institute Genome Sequencing Platform"/>
            <person name="Russ C."/>
            <person name="Nusbaum C."/>
            <person name="Tyler B."/>
            <person name="van West P."/>
            <person name="Dieguez-Uribeondo J."/>
            <person name="de Bruijn I."/>
            <person name="Tripathy S."/>
            <person name="Jiang R."/>
            <person name="Young S.K."/>
            <person name="Zeng Q."/>
            <person name="Gargeya S."/>
            <person name="Fitzgerald M."/>
            <person name="Haas B."/>
            <person name="Abouelleil A."/>
            <person name="Alvarado L."/>
            <person name="Arachchi H.M."/>
            <person name="Berlin A."/>
            <person name="Chapman S.B."/>
            <person name="Goldberg J."/>
            <person name="Griggs A."/>
            <person name="Gujja S."/>
            <person name="Hansen M."/>
            <person name="Howarth C."/>
            <person name="Imamovic A."/>
            <person name="Larimer J."/>
            <person name="McCowen C."/>
            <person name="Montmayeur A."/>
            <person name="Murphy C."/>
            <person name="Neiman D."/>
            <person name="Pearson M."/>
            <person name="Priest M."/>
            <person name="Roberts A."/>
            <person name="Saif S."/>
            <person name="Shea T."/>
            <person name="Sisk P."/>
            <person name="Sykes S."/>
            <person name="Wortman J."/>
            <person name="Nusbaum C."/>
            <person name="Birren B."/>
        </authorList>
    </citation>
    <scope>NUCLEOTIDE SEQUENCE [LARGE SCALE GENOMIC DNA]</scope>
    <source>
        <strain evidence="1 2">VS20</strain>
    </source>
</reference>
<evidence type="ECO:0000313" key="1">
    <source>
        <dbReference type="EMBL" id="EQC25484.1"/>
    </source>
</evidence>
<evidence type="ECO:0000313" key="2">
    <source>
        <dbReference type="Proteomes" id="UP000030762"/>
    </source>
</evidence>
<dbReference type="EMBL" id="JH767274">
    <property type="protein sequence ID" value="EQC25484.1"/>
    <property type="molecule type" value="Genomic_DNA"/>
</dbReference>
<name>T0PJF0_SAPDV</name>
<sequence length="164" mass="18619">MPHHTIRTKTAHVVLRNKDLFPLITEYQAGLYNDLQAHVATASSAWLEMLHKKTFAAPRPQLLSDYMAQQSMYAFFGHIEPTTRTQVKFAFHLAILQGDAPTLKRWLRCRPNWATDDAIELATYCDHAALVADLRRAQANPGAYCLKDVVPPKKSLSKLRYVEA</sequence>
<organism evidence="1 2">
    <name type="scientific">Saprolegnia diclina (strain VS20)</name>
    <dbReference type="NCBI Taxonomy" id="1156394"/>
    <lineage>
        <taxon>Eukaryota</taxon>
        <taxon>Sar</taxon>
        <taxon>Stramenopiles</taxon>
        <taxon>Oomycota</taxon>
        <taxon>Saprolegniomycetes</taxon>
        <taxon>Saprolegniales</taxon>
        <taxon>Saprolegniaceae</taxon>
        <taxon>Saprolegnia</taxon>
    </lineage>
</organism>